<evidence type="ECO:0000313" key="4">
    <source>
        <dbReference type="Proteomes" id="UP000480804"/>
    </source>
</evidence>
<name>A0A8H9HTX0_9ACTN</name>
<dbReference type="InterPro" id="IPR009492">
    <property type="entry name" value="TniQ"/>
</dbReference>
<evidence type="ECO:0000313" key="2">
    <source>
        <dbReference type="EMBL" id="GFH75577.1"/>
    </source>
</evidence>
<dbReference type="Proteomes" id="UP000660975">
    <property type="component" value="Unassembled WGS sequence"/>
</dbReference>
<evidence type="ECO:0000259" key="1">
    <source>
        <dbReference type="Pfam" id="PF06527"/>
    </source>
</evidence>
<keyword evidence="4" id="KW-1185">Reference proteome</keyword>
<evidence type="ECO:0000313" key="3">
    <source>
        <dbReference type="EMBL" id="GGU88589.1"/>
    </source>
</evidence>
<protein>
    <recommendedName>
        <fullName evidence="1">TniQ domain-containing protein</fullName>
    </recommendedName>
</protein>
<reference evidence="3" key="3">
    <citation type="submission" date="2020-09" db="EMBL/GenBank/DDBJ databases">
        <authorList>
            <person name="Sun Q."/>
            <person name="Ohkuma M."/>
        </authorList>
    </citation>
    <scope>NUCLEOTIDE SEQUENCE</scope>
    <source>
        <strain evidence="3">JCM 4136</strain>
    </source>
</reference>
<reference evidence="2 4" key="2">
    <citation type="submission" date="2020-02" db="EMBL/GenBank/DDBJ databases">
        <title>Whole genome shotgun sequence of Streptomyces gougerotii NBRC 13043.</title>
        <authorList>
            <person name="Ichikawa N."/>
            <person name="Komaki H."/>
            <person name="Tamura T."/>
        </authorList>
    </citation>
    <scope>NUCLEOTIDE SEQUENCE [LARGE SCALE GENOMIC DNA]</scope>
    <source>
        <strain evidence="2 4">NBRC 13043</strain>
    </source>
</reference>
<gene>
    <name evidence="3" type="ORF">GCM10010227_49200</name>
    <name evidence="2" type="ORF">Sgou_02470</name>
</gene>
<comment type="caution">
    <text evidence="3">The sequence shown here is derived from an EMBL/GenBank/DDBJ whole genome shotgun (WGS) entry which is preliminary data.</text>
</comment>
<dbReference type="EMBL" id="BMSC01000020">
    <property type="protein sequence ID" value="GGU88589.1"/>
    <property type="molecule type" value="Genomic_DNA"/>
</dbReference>
<proteinExistence type="predicted"/>
<accession>A0A8H9HTX0</accession>
<dbReference type="Proteomes" id="UP000480804">
    <property type="component" value="Unassembled WGS sequence"/>
</dbReference>
<reference evidence="3" key="1">
    <citation type="journal article" date="2014" name="Int. J. Syst. Evol. Microbiol.">
        <title>Complete genome sequence of Corynebacterium casei LMG S-19264T (=DSM 44701T), isolated from a smear-ripened cheese.</title>
        <authorList>
            <consortium name="US DOE Joint Genome Institute (JGI-PGF)"/>
            <person name="Walter F."/>
            <person name="Albersmeier A."/>
            <person name="Kalinowski J."/>
            <person name="Ruckert C."/>
        </authorList>
    </citation>
    <scope>NUCLEOTIDE SEQUENCE</scope>
    <source>
        <strain evidence="3">JCM 4136</strain>
    </source>
</reference>
<sequence length="380" mass="40773">MRVSGVVSGGVRVSARRLALVTAPRTGEAFESWVDRMARVNRCPPAEVATMMGLGLRGASADVRPPLFGVRSDDVVRRSVFAATGVSDERVDAMHLSVFEGGPLSVSAVLAAGRARRPSEGREWAAVHGSRACPCCLLVSGGVWQLWWKLSCAAVCPEHRVVLLDRCPSCGWVLRWGGERPRVVPAQWVRPPTCCANSVRGRPCSQWLPAVRVSRADGGTVEAQRRWLDVACGRVRPGLGGVEVAAGEWFAALRACVILLRLGLPRVLGRLPDVPGWCARVLLEERVERGAHGGRFGWGPASARAAASFLTVVMPLLAAEDMRELSRRLAPLVRTAADEGCLAARPLARLAVPEVFAEAVAAQVPVGRSARSPWEKGSSR</sequence>
<dbReference type="Pfam" id="PF06527">
    <property type="entry name" value="TniQ"/>
    <property type="match status" value="1"/>
</dbReference>
<evidence type="ECO:0000313" key="5">
    <source>
        <dbReference type="Proteomes" id="UP000660975"/>
    </source>
</evidence>
<dbReference type="RefSeq" id="WP_262415256.1">
    <property type="nucleotide sequence ID" value="NZ_BLLO01000006.1"/>
</dbReference>
<organism evidence="3 5">
    <name type="scientific">Streptomyces gougerotii</name>
    <dbReference type="NCBI Taxonomy" id="53448"/>
    <lineage>
        <taxon>Bacteria</taxon>
        <taxon>Bacillati</taxon>
        <taxon>Actinomycetota</taxon>
        <taxon>Actinomycetes</taxon>
        <taxon>Kitasatosporales</taxon>
        <taxon>Streptomycetaceae</taxon>
        <taxon>Streptomyces</taxon>
        <taxon>Streptomyces diastaticus group</taxon>
    </lineage>
</organism>
<feature type="domain" description="TniQ" evidence="1">
    <location>
        <begin position="22"/>
        <end position="163"/>
    </location>
</feature>
<dbReference type="EMBL" id="BLLO01000006">
    <property type="protein sequence ID" value="GFH75577.1"/>
    <property type="molecule type" value="Genomic_DNA"/>
</dbReference>
<dbReference type="AlphaFoldDB" id="A0A8H9HTX0"/>